<evidence type="ECO:0000256" key="1">
    <source>
        <dbReference type="ARBA" id="ARBA00005952"/>
    </source>
</evidence>
<dbReference type="Pfam" id="PF01029">
    <property type="entry name" value="NusB"/>
    <property type="match status" value="1"/>
</dbReference>
<evidence type="ECO:0000256" key="5">
    <source>
        <dbReference type="ARBA" id="ARBA00023163"/>
    </source>
</evidence>
<keyword evidence="5 6" id="KW-0804">Transcription</keyword>
<dbReference type="InterPro" id="IPR035926">
    <property type="entry name" value="NusB-like_sf"/>
</dbReference>
<dbReference type="RefSeq" id="WP_313831656.1">
    <property type="nucleotide sequence ID" value="NZ_JAQOUE010000001.1"/>
</dbReference>
<comment type="similarity">
    <text evidence="1 6">Belongs to the NusB family.</text>
</comment>
<dbReference type="InterPro" id="IPR006027">
    <property type="entry name" value="NusB_RsmB_TIM44"/>
</dbReference>
<dbReference type="Gene3D" id="1.10.940.10">
    <property type="entry name" value="NusB-like"/>
    <property type="match status" value="1"/>
</dbReference>
<sequence length="164" mass="19096">MKVWNPVAEPVNDMPEFPSAPALTRHSARELALQILFQIDFHGTTDGWLEEFWEQQRSSRPVREFANKLVSGVQTEKFELDRLIQESAEHWSLDRMPIVDRNILRQSIYELVWIPDIPAKVTVDEALQLAKSFADDDAKRFINGILDRIVKQDPRLQEKRVAMN</sequence>
<keyword evidence="2 6" id="KW-0889">Transcription antitermination</keyword>
<comment type="caution">
    <text evidence="8">The sequence shown here is derived from an EMBL/GenBank/DDBJ whole genome shotgun (WGS) entry which is preliminary data.</text>
</comment>
<dbReference type="PANTHER" id="PTHR11078">
    <property type="entry name" value="N UTILIZATION SUBSTANCE PROTEIN B-RELATED"/>
    <property type="match status" value="1"/>
</dbReference>
<keyword evidence="3 6" id="KW-0694">RNA-binding</keyword>
<evidence type="ECO:0000256" key="2">
    <source>
        <dbReference type="ARBA" id="ARBA00022814"/>
    </source>
</evidence>
<evidence type="ECO:0000313" key="8">
    <source>
        <dbReference type="EMBL" id="MDT7041301.1"/>
    </source>
</evidence>
<comment type="function">
    <text evidence="6">Involved in transcription antitermination. Required for transcription of ribosomal RNA (rRNA) genes. Binds specifically to the boxA antiterminator sequence of the ribosomal RNA (rrn) operons.</text>
</comment>
<evidence type="ECO:0000256" key="3">
    <source>
        <dbReference type="ARBA" id="ARBA00022884"/>
    </source>
</evidence>
<dbReference type="InterPro" id="IPR011605">
    <property type="entry name" value="NusB_fam"/>
</dbReference>
<dbReference type="PANTHER" id="PTHR11078:SF3">
    <property type="entry name" value="ANTITERMINATION NUSB DOMAIN-CONTAINING PROTEIN"/>
    <property type="match status" value="1"/>
</dbReference>
<evidence type="ECO:0000313" key="9">
    <source>
        <dbReference type="Proteomes" id="UP001250932"/>
    </source>
</evidence>
<keyword evidence="9" id="KW-1185">Reference proteome</keyword>
<protein>
    <recommendedName>
        <fullName evidence="6">Transcription antitermination protein NusB</fullName>
    </recommendedName>
    <alternativeName>
        <fullName evidence="6">Antitermination factor NusB</fullName>
    </alternativeName>
</protein>
<dbReference type="NCBIfam" id="TIGR01951">
    <property type="entry name" value="nusB"/>
    <property type="match status" value="1"/>
</dbReference>
<dbReference type="EMBL" id="JAQOUE010000001">
    <property type="protein sequence ID" value="MDT7041301.1"/>
    <property type="molecule type" value="Genomic_DNA"/>
</dbReference>
<dbReference type="Proteomes" id="UP001250932">
    <property type="component" value="Unassembled WGS sequence"/>
</dbReference>
<proteinExistence type="inferred from homology"/>
<keyword evidence="4 6" id="KW-0805">Transcription regulation</keyword>
<reference evidence="8 9" key="1">
    <citation type="journal article" date="2023" name="ISME J.">
        <title>Cultivation and genomic characterization of novel and ubiquitous marine nitrite-oxidizing bacteria from the Nitrospirales.</title>
        <authorList>
            <person name="Mueller A.J."/>
            <person name="Daebeler A."/>
            <person name="Herbold C.W."/>
            <person name="Kirkegaard R.H."/>
            <person name="Daims H."/>
        </authorList>
    </citation>
    <scope>NUCLEOTIDE SEQUENCE [LARGE SCALE GENOMIC DNA]</scope>
    <source>
        <strain evidence="8 9">EB</strain>
    </source>
</reference>
<name>A0ABU3K4J9_9BACT</name>
<dbReference type="SUPFAM" id="SSF48013">
    <property type="entry name" value="NusB-like"/>
    <property type="match status" value="1"/>
</dbReference>
<gene>
    <name evidence="6 8" type="primary">nusB</name>
    <name evidence="8" type="ORF">PPG34_03005</name>
</gene>
<evidence type="ECO:0000256" key="6">
    <source>
        <dbReference type="HAMAP-Rule" id="MF_00073"/>
    </source>
</evidence>
<dbReference type="HAMAP" id="MF_00073">
    <property type="entry name" value="NusB"/>
    <property type="match status" value="1"/>
</dbReference>
<feature type="domain" description="NusB/RsmB/TIM44" evidence="7">
    <location>
        <begin position="26"/>
        <end position="151"/>
    </location>
</feature>
<organism evidence="8 9">
    <name type="scientific">Candidatus Nitronereus thalassa</name>
    <dbReference type="NCBI Taxonomy" id="3020898"/>
    <lineage>
        <taxon>Bacteria</taxon>
        <taxon>Pseudomonadati</taxon>
        <taxon>Nitrospirota</taxon>
        <taxon>Nitrospiria</taxon>
        <taxon>Nitrospirales</taxon>
        <taxon>Nitrospiraceae</taxon>
        <taxon>Candidatus Nitronereus</taxon>
    </lineage>
</organism>
<evidence type="ECO:0000259" key="7">
    <source>
        <dbReference type="Pfam" id="PF01029"/>
    </source>
</evidence>
<evidence type="ECO:0000256" key="4">
    <source>
        <dbReference type="ARBA" id="ARBA00023015"/>
    </source>
</evidence>
<accession>A0ABU3K4J9</accession>